<reference evidence="1" key="1">
    <citation type="submission" date="2019-09" db="EMBL/GenBank/DDBJ databases">
        <authorList>
            <person name="Rodrigo-Torres L."/>
            <person name="Arahal R. D."/>
            <person name="Lucena T."/>
        </authorList>
    </citation>
    <scope>NUCLEOTIDE SEQUENCE</scope>
    <source>
        <strain evidence="1">ISS653</strain>
    </source>
</reference>
<organism evidence="1 2">
    <name type="scientific">Mesonia oceanica</name>
    <dbReference type="NCBI Taxonomy" id="2687242"/>
    <lineage>
        <taxon>Bacteria</taxon>
        <taxon>Pseudomonadati</taxon>
        <taxon>Bacteroidota</taxon>
        <taxon>Flavobacteriia</taxon>
        <taxon>Flavobacteriales</taxon>
        <taxon>Flavobacteriaceae</taxon>
        <taxon>Mesonia</taxon>
    </lineage>
</organism>
<sequence>MKQRSHFILALLLPLQIALVSIAARFPQFIETYYSNGIYPYISKFERYALGWLPFSFGDILYSILVIGLIRWIYLRIKTKFKKPKHWILEGLATLSIVYFCFHAFWGMNYYRLPLHQSLEINNKYSQEQLVAFTKKLAKRANELQLNLVGNDTLKVDFPFKNSAIRKMAIEGYHHIESEYPELSYQGNSVKPSLFSIPLTYMGFNGYLNPLTNEAQVNNRIPKFKLPSTTSHEMGHQIGFAKENEANFMACLTTMNHPNPYFKYGGYTFALKYCIGEVYVTDPCEAENIIAMLNLGIRKNYQEVQQFWEAHENPFEPFFKIFYGGYLKANNQPQGIKSYNYVVALLVNYFEGEHQL</sequence>
<name>A0AC61Y689_9FLAO</name>
<evidence type="ECO:0000313" key="1">
    <source>
        <dbReference type="EMBL" id="VVV00016.1"/>
    </source>
</evidence>
<dbReference type="Proteomes" id="UP000356253">
    <property type="component" value="Unassembled WGS sequence"/>
</dbReference>
<gene>
    <name evidence="1" type="ORF">FVB9532_01277</name>
</gene>
<keyword evidence="2" id="KW-1185">Reference proteome</keyword>
<comment type="caution">
    <text evidence="1">The sequence shown here is derived from an EMBL/GenBank/DDBJ whole genome shotgun (WGS) entry which is preliminary data.</text>
</comment>
<proteinExistence type="predicted"/>
<accession>A0AC61Y689</accession>
<protein>
    <submittedName>
        <fullName evidence="1">Uncharacterized protein</fullName>
    </submittedName>
</protein>
<evidence type="ECO:0000313" key="2">
    <source>
        <dbReference type="Proteomes" id="UP000356253"/>
    </source>
</evidence>
<dbReference type="EMBL" id="CABVMM010000004">
    <property type="protein sequence ID" value="VVV00016.1"/>
    <property type="molecule type" value="Genomic_DNA"/>
</dbReference>